<comment type="caution">
    <text evidence="1">The sequence shown here is derived from an EMBL/GenBank/DDBJ whole genome shotgun (WGS) entry which is preliminary data.</text>
</comment>
<gene>
    <name evidence="1" type="ORF">IAC77_01390</name>
</gene>
<proteinExistence type="predicted"/>
<protein>
    <submittedName>
        <fullName evidence="1">Uncharacterized protein</fullName>
    </submittedName>
</protein>
<dbReference type="Proteomes" id="UP000721442">
    <property type="component" value="Unassembled WGS sequence"/>
</dbReference>
<dbReference type="EMBL" id="JADINE010000023">
    <property type="protein sequence ID" value="MBO8407097.1"/>
    <property type="molecule type" value="Genomic_DNA"/>
</dbReference>
<dbReference type="AlphaFoldDB" id="A0A940DDI8"/>
<evidence type="ECO:0000313" key="1">
    <source>
        <dbReference type="EMBL" id="MBO8407097.1"/>
    </source>
</evidence>
<reference evidence="1" key="2">
    <citation type="journal article" date="2021" name="PeerJ">
        <title>Extensive microbial diversity within the chicken gut microbiome revealed by metagenomics and culture.</title>
        <authorList>
            <person name="Gilroy R."/>
            <person name="Ravi A."/>
            <person name="Getino M."/>
            <person name="Pursley I."/>
            <person name="Horton D.L."/>
            <person name="Alikhan N.F."/>
            <person name="Baker D."/>
            <person name="Gharbi K."/>
            <person name="Hall N."/>
            <person name="Watson M."/>
            <person name="Adriaenssens E.M."/>
            <person name="Foster-Nyarko E."/>
            <person name="Jarju S."/>
            <person name="Secka A."/>
            <person name="Antonio M."/>
            <person name="Oren A."/>
            <person name="Chaudhuri R.R."/>
            <person name="La Ragione R."/>
            <person name="Hildebrand F."/>
            <person name="Pallen M.J."/>
        </authorList>
    </citation>
    <scope>NUCLEOTIDE SEQUENCE</scope>
    <source>
        <strain evidence="1">B1-16210</strain>
    </source>
</reference>
<feature type="non-terminal residue" evidence="1">
    <location>
        <position position="1"/>
    </location>
</feature>
<organism evidence="1 2">
    <name type="scientific">Candidatus Enterousia excrementavium</name>
    <dbReference type="NCBI Taxonomy" id="2840789"/>
    <lineage>
        <taxon>Bacteria</taxon>
        <taxon>Pseudomonadati</taxon>
        <taxon>Pseudomonadota</taxon>
        <taxon>Alphaproteobacteria</taxon>
        <taxon>Candidatus Enterousia</taxon>
    </lineage>
</organism>
<name>A0A940DDI8_9PROT</name>
<sequence length="125" mass="14310">RPQSRIEMTGVYFAHAQEFWRNQTLNGAPLELREIVVQTAANSAIPYNSPAQRRTTPRSAPSQESNRVAWYNVKFAHGETGWICNRLYRNLKEAAEGAAVDTVYQIYNDKKVIDCIQKVLLQNQK</sequence>
<accession>A0A940DDI8</accession>
<evidence type="ECO:0000313" key="2">
    <source>
        <dbReference type="Proteomes" id="UP000721442"/>
    </source>
</evidence>
<reference evidence="1" key="1">
    <citation type="submission" date="2020-10" db="EMBL/GenBank/DDBJ databases">
        <authorList>
            <person name="Gilroy R."/>
        </authorList>
    </citation>
    <scope>NUCLEOTIDE SEQUENCE</scope>
    <source>
        <strain evidence="1">B1-16210</strain>
    </source>
</reference>